<keyword evidence="2" id="KW-0472">Membrane</keyword>
<evidence type="ECO:0000256" key="1">
    <source>
        <dbReference type="ARBA" id="ARBA00004141"/>
    </source>
</evidence>
<comment type="subcellular location">
    <subcellularLocation>
        <location evidence="1">Membrane</location>
        <topology evidence="1">Multi-pass membrane protein</topology>
    </subcellularLocation>
</comment>
<feature type="chain" id="PRO_5010971712" description="Neurotransmitter-gated ion-channel ligand-binding domain-containing protein" evidence="3">
    <location>
        <begin position="21"/>
        <end position="577"/>
    </location>
</feature>
<evidence type="ECO:0000313" key="7">
    <source>
        <dbReference type="EnsemblMetazoa" id="XP_019767087.1"/>
    </source>
</evidence>
<sequence>MFASLIFCLFLLDFNFFVNSELYKSNSTDLSKCTISYSRSGSVYKDFYPLSVHENASLTVDFHFAVLAASDAHILLAETVNISKKDPAYEIVIGAGGNTFCDIRRMQKSDVRHSVRTKALLSALDPHYFWLHITQEGLIQVGREGDNASFIEWLDPEPLGVKFISFSTWSGIEAKWYFNCDRSQSEEEVEKRLTALEKLRRNVLLAYDPLVRPVLDQSTVTTVYMSLNLEYLDLDERKSFIEIRGTSVMKWHDEKLNWDAANYENLTEIHALRTEIWNPELTSYRAVTNSVDILQDALLIANNNGEVTWKPTIHVKTFCDGIQLGDWPRDVHTCEMLFGFAWDYGRVVLNFSDSESSLLQHETSPWLILEASVFDIQQTNNASNDSPLFGLKFELRRNSFIYSLIFLLPVLVIAVCLLGTFWLPPKGNTKILLGSSQLIIEIIILLALAHFVPHSSAGVPLIIVLYIWCLAGSLLSVLISIAVPNLIRRKQSKPLPHAVCNILTKRAVKRMLWLPNIVMPEDYGELDLSLSISNISRAEDKSQHYWALLEIAIQRLAFLIFVCFIVAIFVKYVATFF</sequence>
<dbReference type="PANTHER" id="PTHR36695:SF12">
    <property type="entry name" value="AGAP008648-PA"/>
    <property type="match status" value="1"/>
</dbReference>
<feature type="domain" description="Neurotransmitter-gated ion-channel ligand-binding" evidence="4">
    <location>
        <begin position="198"/>
        <end position="358"/>
    </location>
</feature>
<dbReference type="Pfam" id="PF12248">
    <property type="entry name" value="Methyltransf_FA"/>
    <property type="match status" value="1"/>
</dbReference>
<feature type="non-terminal residue" evidence="6">
    <location>
        <position position="1"/>
    </location>
</feature>
<feature type="transmembrane region" description="Helical" evidence="2">
    <location>
        <begin position="431"/>
        <end position="452"/>
    </location>
</feature>
<dbReference type="Proteomes" id="UP000019118">
    <property type="component" value="Unassembled WGS sequence"/>
</dbReference>
<dbReference type="InterPro" id="IPR022041">
    <property type="entry name" value="Methyltransf_FA"/>
</dbReference>
<feature type="transmembrane region" description="Helical" evidence="2">
    <location>
        <begin position="556"/>
        <end position="574"/>
    </location>
</feature>
<name>N6T616_DENPD</name>
<evidence type="ECO:0000256" key="3">
    <source>
        <dbReference type="SAM" id="SignalP"/>
    </source>
</evidence>
<dbReference type="OrthoDB" id="8182187at2759"/>
<dbReference type="GO" id="GO:0016020">
    <property type="term" value="C:membrane"/>
    <property type="evidence" value="ECO:0007669"/>
    <property type="project" value="UniProtKB-SubCell"/>
</dbReference>
<feature type="signal peptide" evidence="3">
    <location>
        <begin position="1"/>
        <end position="20"/>
    </location>
</feature>
<dbReference type="HOGENOM" id="CLU_535597_0_0_1"/>
<dbReference type="InterPro" id="IPR036719">
    <property type="entry name" value="Neuro-gated_channel_TM_sf"/>
</dbReference>
<dbReference type="PANTHER" id="PTHR36695">
    <property type="entry name" value="AGAP008648-PA"/>
    <property type="match status" value="1"/>
</dbReference>
<evidence type="ECO:0000259" key="4">
    <source>
        <dbReference type="Pfam" id="PF02931"/>
    </source>
</evidence>
<dbReference type="Gene3D" id="1.20.58.390">
    <property type="entry name" value="Neurotransmitter-gated ion-channel transmembrane domain"/>
    <property type="match status" value="1"/>
</dbReference>
<keyword evidence="8" id="KW-1185">Reference proteome</keyword>
<reference evidence="6 8" key="1">
    <citation type="journal article" date="2013" name="Genome Biol.">
        <title>Draft genome of the mountain pine beetle, Dendroctonus ponderosae Hopkins, a major forest pest.</title>
        <authorList>
            <person name="Keeling C.I."/>
            <person name="Yuen M.M."/>
            <person name="Liao N.Y."/>
            <person name="Docking T.R."/>
            <person name="Chan S.K."/>
            <person name="Taylor G.A."/>
            <person name="Palmquist D.L."/>
            <person name="Jackman S.D."/>
            <person name="Nguyen A."/>
            <person name="Li M."/>
            <person name="Henderson H."/>
            <person name="Janes J.K."/>
            <person name="Zhao Y."/>
            <person name="Pandoh P."/>
            <person name="Moore R."/>
            <person name="Sperling F.A."/>
            <person name="Huber D.P."/>
            <person name="Birol I."/>
            <person name="Jones S.J."/>
            <person name="Bohlmann J."/>
        </authorList>
    </citation>
    <scope>NUCLEOTIDE SEQUENCE</scope>
</reference>
<dbReference type="EnsemblMetazoa" id="XM_019911528.1">
    <property type="protein sequence ID" value="XP_019767087.1"/>
    <property type="gene ID" value="LOC109542334"/>
</dbReference>
<evidence type="ECO:0008006" key="9">
    <source>
        <dbReference type="Google" id="ProtNLM"/>
    </source>
</evidence>
<dbReference type="EMBL" id="KB741181">
    <property type="protein sequence ID" value="ENN73093.1"/>
    <property type="molecule type" value="Genomic_DNA"/>
</dbReference>
<evidence type="ECO:0000259" key="5">
    <source>
        <dbReference type="Pfam" id="PF12248"/>
    </source>
</evidence>
<keyword evidence="2" id="KW-1133">Transmembrane helix</keyword>
<dbReference type="InterPro" id="IPR038050">
    <property type="entry name" value="Neuro_actylchol_rec"/>
</dbReference>
<dbReference type="SUPFAM" id="SSF90112">
    <property type="entry name" value="Neurotransmitter-gated ion-channel transmembrane pore"/>
    <property type="match status" value="1"/>
</dbReference>
<dbReference type="InterPro" id="IPR036734">
    <property type="entry name" value="Neur_chan_lig-bd_sf"/>
</dbReference>
<dbReference type="Gene3D" id="2.70.170.10">
    <property type="entry name" value="Neurotransmitter-gated ion-channel ligand-binding domain"/>
    <property type="match status" value="1"/>
</dbReference>
<evidence type="ECO:0000313" key="8">
    <source>
        <dbReference type="Proteomes" id="UP000019118"/>
    </source>
</evidence>
<keyword evidence="3" id="KW-0732">Signal</keyword>
<feature type="transmembrane region" description="Helical" evidence="2">
    <location>
        <begin position="458"/>
        <end position="483"/>
    </location>
</feature>
<dbReference type="CDD" id="cd18989">
    <property type="entry name" value="LGIC_ECD_cation"/>
    <property type="match status" value="1"/>
</dbReference>
<accession>N6T616</accession>
<dbReference type="Pfam" id="PF02931">
    <property type="entry name" value="Neur_chan_LBD"/>
    <property type="match status" value="1"/>
</dbReference>
<gene>
    <name evidence="7" type="primary">109542334</name>
    <name evidence="6" type="ORF">YQE_10297</name>
</gene>
<keyword evidence="2" id="KW-0812">Transmembrane</keyword>
<evidence type="ECO:0000313" key="6">
    <source>
        <dbReference type="EMBL" id="ENN73093.1"/>
    </source>
</evidence>
<feature type="transmembrane region" description="Helical" evidence="2">
    <location>
        <begin position="400"/>
        <end position="424"/>
    </location>
</feature>
<dbReference type="SUPFAM" id="SSF63712">
    <property type="entry name" value="Nicotinic receptor ligand binding domain-like"/>
    <property type="match status" value="1"/>
</dbReference>
<feature type="domain" description="Farnesoic acid O-methyl transferase" evidence="5">
    <location>
        <begin position="51"/>
        <end position="181"/>
    </location>
</feature>
<dbReference type="KEGG" id="dpa:109542334"/>
<evidence type="ECO:0000256" key="2">
    <source>
        <dbReference type="SAM" id="Phobius"/>
    </source>
</evidence>
<dbReference type="InterPro" id="IPR006202">
    <property type="entry name" value="Neur_chan_lig-bd"/>
</dbReference>
<reference evidence="7" key="2">
    <citation type="submission" date="2024-08" db="UniProtKB">
        <authorList>
            <consortium name="EnsemblMetazoa"/>
        </authorList>
    </citation>
    <scope>IDENTIFICATION</scope>
</reference>
<dbReference type="AlphaFoldDB" id="N6T616"/>
<organism evidence="6">
    <name type="scientific">Dendroctonus ponderosae</name>
    <name type="common">Mountain pine beetle</name>
    <dbReference type="NCBI Taxonomy" id="77166"/>
    <lineage>
        <taxon>Eukaryota</taxon>
        <taxon>Metazoa</taxon>
        <taxon>Ecdysozoa</taxon>
        <taxon>Arthropoda</taxon>
        <taxon>Hexapoda</taxon>
        <taxon>Insecta</taxon>
        <taxon>Pterygota</taxon>
        <taxon>Neoptera</taxon>
        <taxon>Endopterygota</taxon>
        <taxon>Coleoptera</taxon>
        <taxon>Polyphaga</taxon>
        <taxon>Cucujiformia</taxon>
        <taxon>Curculionidae</taxon>
        <taxon>Scolytinae</taxon>
        <taxon>Dendroctonus</taxon>
    </lineage>
</organism>
<dbReference type="OMA" id="YRDFFMV"/>
<dbReference type="GO" id="GO:0005230">
    <property type="term" value="F:extracellular ligand-gated monoatomic ion channel activity"/>
    <property type="evidence" value="ECO:0007669"/>
    <property type="project" value="InterPro"/>
</dbReference>
<proteinExistence type="predicted"/>
<protein>
    <recommendedName>
        <fullName evidence="9">Neurotransmitter-gated ion-channel ligand-binding domain-containing protein</fullName>
    </recommendedName>
</protein>